<dbReference type="SUPFAM" id="SSF51011">
    <property type="entry name" value="Glycosyl hydrolase domain"/>
    <property type="match status" value="1"/>
</dbReference>
<gene>
    <name evidence="4" type="ORF">H6A19_17125</name>
</gene>
<dbReference type="InterPro" id="IPR006047">
    <property type="entry name" value="GH13_cat_dom"/>
</dbReference>
<sequence>INYYNILKEQGESEADILEILRSKSRDNSRTPIQWNSEENAGFTSGTPWIPVAKSYKEINAENALKDKESIFYHYKKLISLRKEYDVISKGSFKMILEDNNKVLGYTRNYENKTLVVLNNFYGEDAKVDIPLNWSS</sequence>
<dbReference type="Gene3D" id="2.60.40.1180">
    <property type="entry name" value="Golgi alpha-mannosidase II"/>
    <property type="match status" value="1"/>
</dbReference>
<evidence type="ECO:0000313" key="4">
    <source>
        <dbReference type="EMBL" id="MBM6821028.1"/>
    </source>
</evidence>
<accession>A0ABS2FMB0</accession>
<proteinExistence type="inferred from homology"/>
<protein>
    <submittedName>
        <fullName evidence="4">Alpha-glucosidase C-terminal domain-containing protein</fullName>
    </submittedName>
</protein>
<comment type="caution">
    <text evidence="4">The sequence shown here is derived from an EMBL/GenBank/DDBJ whole genome shotgun (WGS) entry which is preliminary data.</text>
</comment>
<dbReference type="InterPro" id="IPR013780">
    <property type="entry name" value="Glyco_hydro_b"/>
</dbReference>
<feature type="domain" description="Maltogenic amylase-like C-terminal" evidence="3">
    <location>
        <begin position="93"/>
        <end position="134"/>
    </location>
</feature>
<dbReference type="RefSeq" id="WP_204572835.1">
    <property type="nucleotide sequence ID" value="NZ_JACJLL010000291.1"/>
</dbReference>
<reference evidence="4 5" key="1">
    <citation type="journal article" date="2021" name="Sci. Rep.">
        <title>The distribution of antibiotic resistance genes in chicken gut microbiota commensals.</title>
        <authorList>
            <person name="Juricova H."/>
            <person name="Matiasovicova J."/>
            <person name="Kubasova T."/>
            <person name="Cejkova D."/>
            <person name="Rychlik I."/>
        </authorList>
    </citation>
    <scope>NUCLEOTIDE SEQUENCE [LARGE SCALE GENOMIC DNA]</scope>
    <source>
        <strain evidence="4 5">An435</strain>
    </source>
</reference>
<comment type="similarity">
    <text evidence="1">Belongs to the glycosyl hydrolase 13 family.</text>
</comment>
<feature type="non-terminal residue" evidence="4">
    <location>
        <position position="1"/>
    </location>
</feature>
<evidence type="ECO:0000259" key="3">
    <source>
        <dbReference type="Pfam" id="PF16657"/>
    </source>
</evidence>
<dbReference type="SUPFAM" id="SSF51445">
    <property type="entry name" value="(Trans)glycosidases"/>
    <property type="match status" value="1"/>
</dbReference>
<dbReference type="InterPro" id="IPR017853">
    <property type="entry name" value="GH"/>
</dbReference>
<organism evidence="4 5">
    <name type="scientific">Clostridium saudiense</name>
    <dbReference type="NCBI Taxonomy" id="1414720"/>
    <lineage>
        <taxon>Bacteria</taxon>
        <taxon>Bacillati</taxon>
        <taxon>Bacillota</taxon>
        <taxon>Clostridia</taxon>
        <taxon>Eubacteriales</taxon>
        <taxon>Clostridiaceae</taxon>
        <taxon>Clostridium</taxon>
    </lineage>
</organism>
<feature type="domain" description="Glycosyl hydrolase family 13 catalytic" evidence="2">
    <location>
        <begin position="5"/>
        <end position="91"/>
    </location>
</feature>
<evidence type="ECO:0000259" key="2">
    <source>
        <dbReference type="Pfam" id="PF00128"/>
    </source>
</evidence>
<dbReference type="PANTHER" id="PTHR10357">
    <property type="entry name" value="ALPHA-AMYLASE FAMILY MEMBER"/>
    <property type="match status" value="1"/>
</dbReference>
<dbReference type="Gene3D" id="3.20.20.80">
    <property type="entry name" value="Glycosidases"/>
    <property type="match status" value="1"/>
</dbReference>
<evidence type="ECO:0000256" key="1">
    <source>
        <dbReference type="ARBA" id="ARBA00008061"/>
    </source>
</evidence>
<dbReference type="InterPro" id="IPR032091">
    <property type="entry name" value="Malt_amylase-like_C"/>
</dbReference>
<dbReference type="EMBL" id="JACJLL010000291">
    <property type="protein sequence ID" value="MBM6821028.1"/>
    <property type="molecule type" value="Genomic_DNA"/>
</dbReference>
<dbReference type="PANTHER" id="PTHR10357:SF217">
    <property type="entry name" value="TREHALOSE-6-PHOSPHATE HYDROLASE"/>
    <property type="match status" value="1"/>
</dbReference>
<dbReference type="Pfam" id="PF00128">
    <property type="entry name" value="Alpha-amylase"/>
    <property type="match status" value="1"/>
</dbReference>
<dbReference type="Proteomes" id="UP000767334">
    <property type="component" value="Unassembled WGS sequence"/>
</dbReference>
<evidence type="ECO:0000313" key="5">
    <source>
        <dbReference type="Proteomes" id="UP000767334"/>
    </source>
</evidence>
<keyword evidence="5" id="KW-1185">Reference proteome</keyword>
<dbReference type="Pfam" id="PF16657">
    <property type="entry name" value="Malt_amylase_C"/>
    <property type="match status" value="1"/>
</dbReference>
<name>A0ABS2FMB0_9CLOT</name>